<keyword evidence="2" id="KW-1185">Reference proteome</keyword>
<dbReference type="EMBL" id="MU970038">
    <property type="protein sequence ID" value="KAK9325740.1"/>
    <property type="molecule type" value="Genomic_DNA"/>
</dbReference>
<proteinExistence type="predicted"/>
<gene>
    <name evidence="1" type="ORF">V1517DRAFT_313322</name>
</gene>
<evidence type="ECO:0000313" key="1">
    <source>
        <dbReference type="EMBL" id="KAK9325740.1"/>
    </source>
</evidence>
<accession>A0ACC3TYA6</accession>
<name>A0ACC3TYA6_9ASCO</name>
<evidence type="ECO:0000313" key="2">
    <source>
        <dbReference type="Proteomes" id="UP001489719"/>
    </source>
</evidence>
<reference evidence="2" key="1">
    <citation type="journal article" date="2024" name="Front. Bioeng. Biotechnol.">
        <title>Genome-scale model development and genomic sequencing of the oleaginous clade Lipomyces.</title>
        <authorList>
            <person name="Czajka J.J."/>
            <person name="Han Y."/>
            <person name="Kim J."/>
            <person name="Mondo S.J."/>
            <person name="Hofstad B.A."/>
            <person name="Robles A."/>
            <person name="Haridas S."/>
            <person name="Riley R."/>
            <person name="LaButti K."/>
            <person name="Pangilinan J."/>
            <person name="Andreopoulos W."/>
            <person name="Lipzen A."/>
            <person name="Yan J."/>
            <person name="Wang M."/>
            <person name="Ng V."/>
            <person name="Grigoriev I.V."/>
            <person name="Spatafora J.W."/>
            <person name="Magnuson J.K."/>
            <person name="Baker S.E."/>
            <person name="Pomraning K.R."/>
        </authorList>
    </citation>
    <scope>NUCLEOTIDE SEQUENCE [LARGE SCALE GENOMIC DNA]</scope>
    <source>
        <strain evidence="2">CBS 10300</strain>
    </source>
</reference>
<comment type="caution">
    <text evidence="1">The sequence shown here is derived from an EMBL/GenBank/DDBJ whole genome shotgun (WGS) entry which is preliminary data.</text>
</comment>
<organism evidence="1 2">
    <name type="scientific">Lipomyces orientalis</name>
    <dbReference type="NCBI Taxonomy" id="1233043"/>
    <lineage>
        <taxon>Eukaryota</taxon>
        <taxon>Fungi</taxon>
        <taxon>Dikarya</taxon>
        <taxon>Ascomycota</taxon>
        <taxon>Saccharomycotina</taxon>
        <taxon>Lipomycetes</taxon>
        <taxon>Lipomycetales</taxon>
        <taxon>Lipomycetaceae</taxon>
        <taxon>Lipomyces</taxon>
    </lineage>
</organism>
<dbReference type="Proteomes" id="UP001489719">
    <property type="component" value="Unassembled WGS sequence"/>
</dbReference>
<protein>
    <submittedName>
        <fullName evidence="1">Uncharacterized protein</fullName>
    </submittedName>
</protein>
<sequence>MTHLLTTHTPSRAIGYIISSDMSVQETRTKSTIYISGLDPSVTTETLHYAFIPFGDIVDIQLPKDDKSKEPHRGFALLEFETPLDAESAIDNMNQAQLNGRTLRVTLSRPQKERFDIHNAKIAVWDSESWLQENVVDKSDRRAIEESKAESAAFDPMQSLENDAAGPHDS</sequence>